<evidence type="ECO:0000256" key="1">
    <source>
        <dbReference type="ARBA" id="ARBA00001927"/>
    </source>
</evidence>
<dbReference type="PANTHER" id="PTHR36923">
    <property type="entry name" value="FERREDOXIN"/>
    <property type="match status" value="1"/>
</dbReference>
<reference evidence="8" key="1">
    <citation type="submission" date="2007-02" db="EMBL/GenBank/DDBJ databases">
        <title>Complete sequence of Mycobacterium sp. JLS.</title>
        <authorList>
            <consortium name="US DOE Joint Genome Institute"/>
            <person name="Copeland A."/>
            <person name="Lucas S."/>
            <person name="Lapidus A."/>
            <person name="Barry K."/>
            <person name="Detter J.C."/>
            <person name="Glavina del Rio T."/>
            <person name="Hammon N."/>
            <person name="Israni S."/>
            <person name="Dalin E."/>
            <person name="Tice H."/>
            <person name="Pitluck S."/>
            <person name="Chain P."/>
            <person name="Malfatti S."/>
            <person name="Shin M."/>
            <person name="Vergez L."/>
            <person name="Schmutz J."/>
            <person name="Larimer F."/>
            <person name="Land M."/>
            <person name="Hauser L."/>
            <person name="Kyrpides N."/>
            <person name="Mikhailova N."/>
            <person name="Miller C.D."/>
            <person name="Anderson A.J."/>
            <person name="Sims R.C."/>
            <person name="Richardson P."/>
        </authorList>
    </citation>
    <scope>NUCLEOTIDE SEQUENCE [LARGE SCALE GENOMIC DNA]</scope>
    <source>
        <strain evidence="8">JLS</strain>
    </source>
</reference>
<gene>
    <name evidence="8" type="ordered locus">Mjls_4202</name>
</gene>
<keyword evidence="3" id="KW-0479">Metal-binding</keyword>
<dbReference type="SUPFAM" id="SSF54862">
    <property type="entry name" value="4Fe-4S ferredoxins"/>
    <property type="match status" value="1"/>
</dbReference>
<evidence type="ECO:0000313" key="8">
    <source>
        <dbReference type="EMBL" id="ABN99974.1"/>
    </source>
</evidence>
<evidence type="ECO:0000256" key="4">
    <source>
        <dbReference type="ARBA" id="ARBA00022982"/>
    </source>
</evidence>
<evidence type="ECO:0000256" key="3">
    <source>
        <dbReference type="ARBA" id="ARBA00022723"/>
    </source>
</evidence>
<name>A0A5Q5CL72_MYCSJ</name>
<dbReference type="GO" id="GO:0051538">
    <property type="term" value="F:3 iron, 4 sulfur cluster binding"/>
    <property type="evidence" value="ECO:0007669"/>
    <property type="project" value="UniProtKB-KW"/>
</dbReference>
<keyword evidence="7" id="KW-0003">3Fe-4S</keyword>
<keyword evidence="2" id="KW-0813">Transport</keyword>
<keyword evidence="5" id="KW-0408">Iron</keyword>
<dbReference type="AlphaFoldDB" id="A0A5Q5CL72"/>
<evidence type="ECO:0000256" key="2">
    <source>
        <dbReference type="ARBA" id="ARBA00022448"/>
    </source>
</evidence>
<dbReference type="PANTHER" id="PTHR36923:SF3">
    <property type="entry name" value="FERREDOXIN"/>
    <property type="match status" value="1"/>
</dbReference>
<keyword evidence="6" id="KW-0411">Iron-sulfur</keyword>
<proteinExistence type="predicted"/>
<dbReference type="InterPro" id="IPR051269">
    <property type="entry name" value="Fe-S_cluster_ET"/>
</dbReference>
<dbReference type="GO" id="GO:0046872">
    <property type="term" value="F:metal ion binding"/>
    <property type="evidence" value="ECO:0007669"/>
    <property type="project" value="UniProtKB-KW"/>
</dbReference>
<dbReference type="Pfam" id="PF13459">
    <property type="entry name" value="Fer4_15"/>
    <property type="match status" value="1"/>
</dbReference>
<organism evidence="8">
    <name type="scientific">Mycobacterium sp. (strain JLS)</name>
    <dbReference type="NCBI Taxonomy" id="164757"/>
    <lineage>
        <taxon>Bacteria</taxon>
        <taxon>Bacillati</taxon>
        <taxon>Actinomycetota</taxon>
        <taxon>Actinomycetes</taxon>
        <taxon>Mycobacteriales</taxon>
        <taxon>Mycobacteriaceae</taxon>
        <taxon>Mycobacterium</taxon>
    </lineage>
</organism>
<sequence>MADSQLPLVITVDRSKCCGYTLCAAEGPDVYTIDDAGYAVAPESVPLELEAQARRGAQACPAEAITVRRAEAGK</sequence>
<keyword evidence="4" id="KW-0249">Electron transport</keyword>
<accession>A0A5Q5CL72</accession>
<comment type="cofactor">
    <cofactor evidence="1">
        <name>[3Fe-4S] cluster</name>
        <dbReference type="ChEBI" id="CHEBI:21137"/>
    </cofactor>
</comment>
<protein>
    <submittedName>
        <fullName evidence="8">Ferredoxin</fullName>
    </submittedName>
</protein>
<dbReference type="Gene3D" id="3.30.70.20">
    <property type="match status" value="1"/>
</dbReference>
<evidence type="ECO:0000256" key="7">
    <source>
        <dbReference type="ARBA" id="ARBA00023291"/>
    </source>
</evidence>
<dbReference type="KEGG" id="mjl:Mjls_4202"/>
<evidence type="ECO:0000256" key="6">
    <source>
        <dbReference type="ARBA" id="ARBA00023014"/>
    </source>
</evidence>
<dbReference type="EMBL" id="CP000580">
    <property type="protein sequence ID" value="ABN99974.1"/>
    <property type="molecule type" value="Genomic_DNA"/>
</dbReference>
<evidence type="ECO:0000256" key="5">
    <source>
        <dbReference type="ARBA" id="ARBA00023004"/>
    </source>
</evidence>